<protein>
    <submittedName>
        <fullName evidence="1">Uncharacterized protein</fullName>
    </submittedName>
</protein>
<dbReference type="EMBL" id="JWHL01000020">
    <property type="protein sequence ID" value="MBR1369784.1"/>
    <property type="molecule type" value="Genomic_DNA"/>
</dbReference>
<evidence type="ECO:0000313" key="1">
    <source>
        <dbReference type="EMBL" id="MBR1369784.1"/>
    </source>
</evidence>
<dbReference type="AlphaFoldDB" id="A0A8J7W7A4"/>
<name>A0A8J7W7A4_9EURY</name>
<evidence type="ECO:0000313" key="2">
    <source>
        <dbReference type="Proteomes" id="UP000730161"/>
    </source>
</evidence>
<keyword evidence="2" id="KW-1185">Reference proteome</keyword>
<reference evidence="1" key="1">
    <citation type="submission" date="2014-12" db="EMBL/GenBank/DDBJ databases">
        <authorList>
            <person name="Huang H.-H."/>
            <person name="Chen S.-C."/>
            <person name="Lai M.-C."/>
        </authorList>
    </citation>
    <scope>NUCLEOTIDE SEQUENCE</scope>
    <source>
        <strain evidence="1">K1F9705b</strain>
    </source>
</reference>
<dbReference type="OrthoDB" id="105426at2157"/>
<accession>A0A8J7W7A4</accession>
<comment type="caution">
    <text evidence="1">The sequence shown here is derived from an EMBL/GenBank/DDBJ whole genome shotgun (WGS) entry which is preliminary data.</text>
</comment>
<dbReference type="Proteomes" id="UP000730161">
    <property type="component" value="Unassembled WGS sequence"/>
</dbReference>
<dbReference type="RefSeq" id="WP_211531531.1">
    <property type="nucleotide sequence ID" value="NZ_JWHL01000020.1"/>
</dbReference>
<gene>
    <name evidence="1" type="ORF">RJ53_09980</name>
</gene>
<proteinExistence type="predicted"/>
<sequence>MSANEVASKRIPVTTEIWESLSKLKRPGQTYTSLLEEMIALKEEYDFMMHLEEIEKKGDFISLKDAAHELHLDDTA</sequence>
<organism evidence="1 2">
    <name type="scientific">Methanocalculus chunghsingensis</name>
    <dbReference type="NCBI Taxonomy" id="156457"/>
    <lineage>
        <taxon>Archaea</taxon>
        <taxon>Methanobacteriati</taxon>
        <taxon>Methanobacteriota</taxon>
        <taxon>Stenosarchaea group</taxon>
        <taxon>Methanomicrobia</taxon>
        <taxon>Methanomicrobiales</taxon>
        <taxon>Methanocalculaceae</taxon>
        <taxon>Methanocalculus</taxon>
    </lineage>
</organism>